<dbReference type="AlphaFoldDB" id="A0AAD7GSM6"/>
<dbReference type="Proteomes" id="UP001221757">
    <property type="component" value="Unassembled WGS sequence"/>
</dbReference>
<sequence length="178" mass="18652">MGQSTIIYQSDPKISYSPGDWSQFPGPVGQEQITSTYGASFNFRFNVSEVEVYGSLHPSTNSSIVPKSVYDVDATNQFVYTAHWVALSTPVTSFYNSSPLSAGTHTLYVSMLSSNPYYFDSIQIDDPLAVADPVSSASSSATATPTASQITGSTSSVPVAAIVGASLGGLVLLASIIS</sequence>
<feature type="transmembrane region" description="Helical" evidence="1">
    <location>
        <begin position="157"/>
        <end position="177"/>
    </location>
</feature>
<keyword evidence="1" id="KW-0812">Transmembrane</keyword>
<accession>A0AAD7GSM6</accession>
<name>A0AAD7GSM6_MYCRO</name>
<evidence type="ECO:0000313" key="2">
    <source>
        <dbReference type="EMBL" id="KAJ7704369.1"/>
    </source>
</evidence>
<gene>
    <name evidence="2" type="ORF">B0H17DRAFT_9450</name>
</gene>
<evidence type="ECO:0000256" key="1">
    <source>
        <dbReference type="SAM" id="Phobius"/>
    </source>
</evidence>
<dbReference type="Gene3D" id="2.60.120.260">
    <property type="entry name" value="Galactose-binding domain-like"/>
    <property type="match status" value="1"/>
</dbReference>
<organism evidence="2 3">
    <name type="scientific">Mycena rosella</name>
    <name type="common">Pink bonnet</name>
    <name type="synonym">Agaricus rosellus</name>
    <dbReference type="NCBI Taxonomy" id="1033263"/>
    <lineage>
        <taxon>Eukaryota</taxon>
        <taxon>Fungi</taxon>
        <taxon>Dikarya</taxon>
        <taxon>Basidiomycota</taxon>
        <taxon>Agaricomycotina</taxon>
        <taxon>Agaricomycetes</taxon>
        <taxon>Agaricomycetidae</taxon>
        <taxon>Agaricales</taxon>
        <taxon>Marasmiineae</taxon>
        <taxon>Mycenaceae</taxon>
        <taxon>Mycena</taxon>
    </lineage>
</organism>
<keyword evidence="1" id="KW-0472">Membrane</keyword>
<keyword evidence="3" id="KW-1185">Reference proteome</keyword>
<proteinExistence type="predicted"/>
<dbReference type="EMBL" id="JARKIE010000010">
    <property type="protein sequence ID" value="KAJ7704369.1"/>
    <property type="molecule type" value="Genomic_DNA"/>
</dbReference>
<keyword evidence="1" id="KW-1133">Transmembrane helix</keyword>
<reference evidence="2" key="1">
    <citation type="submission" date="2023-03" db="EMBL/GenBank/DDBJ databases">
        <title>Massive genome expansion in bonnet fungi (Mycena s.s.) driven by repeated elements and novel gene families across ecological guilds.</title>
        <authorList>
            <consortium name="Lawrence Berkeley National Laboratory"/>
            <person name="Harder C.B."/>
            <person name="Miyauchi S."/>
            <person name="Viragh M."/>
            <person name="Kuo A."/>
            <person name="Thoen E."/>
            <person name="Andreopoulos B."/>
            <person name="Lu D."/>
            <person name="Skrede I."/>
            <person name="Drula E."/>
            <person name="Henrissat B."/>
            <person name="Morin E."/>
            <person name="Kohler A."/>
            <person name="Barry K."/>
            <person name="LaButti K."/>
            <person name="Morin E."/>
            <person name="Salamov A."/>
            <person name="Lipzen A."/>
            <person name="Mereny Z."/>
            <person name="Hegedus B."/>
            <person name="Baldrian P."/>
            <person name="Stursova M."/>
            <person name="Weitz H."/>
            <person name="Taylor A."/>
            <person name="Grigoriev I.V."/>
            <person name="Nagy L.G."/>
            <person name="Martin F."/>
            <person name="Kauserud H."/>
        </authorList>
    </citation>
    <scope>NUCLEOTIDE SEQUENCE</scope>
    <source>
        <strain evidence="2">CBHHK067</strain>
    </source>
</reference>
<protein>
    <submittedName>
        <fullName evidence="2">Uncharacterized protein</fullName>
    </submittedName>
</protein>
<comment type="caution">
    <text evidence="2">The sequence shown here is derived from an EMBL/GenBank/DDBJ whole genome shotgun (WGS) entry which is preliminary data.</text>
</comment>
<evidence type="ECO:0000313" key="3">
    <source>
        <dbReference type="Proteomes" id="UP001221757"/>
    </source>
</evidence>